<sequence>MGPKNPSTACCEDMIIEVFLPRDKRQNIDLKVLNTQLKLISPHHVLDIPLPHPVDPQQGNAQWDGDEEKLIITLRMSREFDFVNF</sequence>
<dbReference type="PANTHER" id="PTHR21083:SF0">
    <property type="entry name" value="DYNEIN AXONEMAL ASSEMBLY FACTOR 6"/>
    <property type="match status" value="1"/>
</dbReference>
<dbReference type="Proteomes" id="UP001431783">
    <property type="component" value="Unassembled WGS sequence"/>
</dbReference>
<organism evidence="3 4">
    <name type="scientific">Henosepilachna vigintioctopunctata</name>
    <dbReference type="NCBI Taxonomy" id="420089"/>
    <lineage>
        <taxon>Eukaryota</taxon>
        <taxon>Metazoa</taxon>
        <taxon>Ecdysozoa</taxon>
        <taxon>Arthropoda</taxon>
        <taxon>Hexapoda</taxon>
        <taxon>Insecta</taxon>
        <taxon>Pterygota</taxon>
        <taxon>Neoptera</taxon>
        <taxon>Endopterygota</taxon>
        <taxon>Coleoptera</taxon>
        <taxon>Polyphaga</taxon>
        <taxon>Cucujiformia</taxon>
        <taxon>Coccinelloidea</taxon>
        <taxon>Coccinellidae</taxon>
        <taxon>Epilachninae</taxon>
        <taxon>Epilachnini</taxon>
        <taxon>Henosepilachna</taxon>
    </lineage>
</organism>
<dbReference type="GO" id="GO:0070286">
    <property type="term" value="P:axonemal dynein complex assembly"/>
    <property type="evidence" value="ECO:0007669"/>
    <property type="project" value="InterPro"/>
</dbReference>
<reference evidence="3 4" key="1">
    <citation type="submission" date="2023-03" db="EMBL/GenBank/DDBJ databases">
        <title>Genome insight into feeding habits of ladybird beetles.</title>
        <authorList>
            <person name="Li H.-S."/>
            <person name="Huang Y.-H."/>
            <person name="Pang H."/>
        </authorList>
    </citation>
    <scope>NUCLEOTIDE SEQUENCE [LARGE SCALE GENOMIC DNA]</scope>
    <source>
        <strain evidence="3">SYSU_2023b</strain>
        <tissue evidence="3">Whole body</tissue>
    </source>
</reference>
<accession>A0AAW1TIE9</accession>
<gene>
    <name evidence="3" type="ORF">WA026_008002</name>
</gene>
<dbReference type="InterPro" id="IPR026697">
    <property type="entry name" value="DNAAF6"/>
</dbReference>
<proteinExistence type="inferred from homology"/>
<dbReference type="Pfam" id="PF18201">
    <property type="entry name" value="PIH1_CS"/>
    <property type="match status" value="1"/>
</dbReference>
<evidence type="ECO:0000313" key="4">
    <source>
        <dbReference type="Proteomes" id="UP001431783"/>
    </source>
</evidence>
<name>A0AAW1TIE9_9CUCU</name>
<dbReference type="GO" id="GO:0005737">
    <property type="term" value="C:cytoplasm"/>
    <property type="evidence" value="ECO:0007669"/>
    <property type="project" value="TreeGrafter"/>
</dbReference>
<feature type="domain" description="PIH1D1/2/3 CS-like" evidence="2">
    <location>
        <begin position="11"/>
        <end position="75"/>
    </location>
</feature>
<evidence type="ECO:0000256" key="1">
    <source>
        <dbReference type="ARBA" id="ARBA00008511"/>
    </source>
</evidence>
<dbReference type="PANTHER" id="PTHR21083">
    <property type="entry name" value="TWISTER"/>
    <property type="match status" value="1"/>
</dbReference>
<comment type="caution">
    <text evidence="3">The sequence shown here is derived from an EMBL/GenBank/DDBJ whole genome shotgun (WGS) entry which is preliminary data.</text>
</comment>
<keyword evidence="4" id="KW-1185">Reference proteome</keyword>
<protein>
    <recommendedName>
        <fullName evidence="2">PIH1D1/2/3 CS-like domain-containing protein</fullName>
    </recommendedName>
</protein>
<evidence type="ECO:0000313" key="3">
    <source>
        <dbReference type="EMBL" id="KAK9870432.1"/>
    </source>
</evidence>
<dbReference type="CDD" id="cd00298">
    <property type="entry name" value="ACD_sHsps_p23-like"/>
    <property type="match status" value="1"/>
</dbReference>
<dbReference type="GO" id="GO:0051087">
    <property type="term" value="F:protein-folding chaperone binding"/>
    <property type="evidence" value="ECO:0007669"/>
    <property type="project" value="InterPro"/>
</dbReference>
<evidence type="ECO:0000259" key="2">
    <source>
        <dbReference type="Pfam" id="PF18201"/>
    </source>
</evidence>
<comment type="similarity">
    <text evidence="1">Belongs to the PIH1 family.</text>
</comment>
<dbReference type="AlphaFoldDB" id="A0AAW1TIE9"/>
<dbReference type="GO" id="GO:0045505">
    <property type="term" value="F:dynein intermediate chain binding"/>
    <property type="evidence" value="ECO:0007669"/>
    <property type="project" value="TreeGrafter"/>
</dbReference>
<dbReference type="EMBL" id="JARQZJ010000003">
    <property type="protein sequence ID" value="KAK9870432.1"/>
    <property type="molecule type" value="Genomic_DNA"/>
</dbReference>
<dbReference type="InterPro" id="IPR041442">
    <property type="entry name" value="PIH1D1/2/3_CS-like"/>
</dbReference>